<comment type="similarity">
    <text evidence="1">Belongs to the protein-tyrosine phosphatase family. Non-receptor class dual specificity subfamily.</text>
</comment>
<dbReference type="STRING" id="2020962.A0A2N1JAY3"/>
<evidence type="ECO:0000256" key="2">
    <source>
        <dbReference type="ARBA" id="ARBA00013064"/>
    </source>
</evidence>
<evidence type="ECO:0000313" key="8">
    <source>
        <dbReference type="Proteomes" id="UP000232875"/>
    </source>
</evidence>
<dbReference type="Pfam" id="PF08719">
    <property type="entry name" value="NADAR"/>
    <property type="match status" value="1"/>
</dbReference>
<dbReference type="Proteomes" id="UP000232875">
    <property type="component" value="Unassembled WGS sequence"/>
</dbReference>
<dbReference type="InterPro" id="IPR012816">
    <property type="entry name" value="NADAR"/>
</dbReference>
<dbReference type="GO" id="GO:0008138">
    <property type="term" value="F:protein tyrosine/serine/threonine phosphatase activity"/>
    <property type="evidence" value="ECO:0007669"/>
    <property type="project" value="TreeGrafter"/>
</dbReference>
<dbReference type="Gene3D" id="1.10.357.40">
    <property type="entry name" value="YbiA-like"/>
    <property type="match status" value="1"/>
</dbReference>
<proteinExistence type="inferred from homology"/>
<evidence type="ECO:0000256" key="1">
    <source>
        <dbReference type="ARBA" id="ARBA00008601"/>
    </source>
</evidence>
<reference evidence="7 8" key="1">
    <citation type="submission" date="2017-10" db="EMBL/GenBank/DDBJ databases">
        <title>A novel species of cold-tolerant Malassezia isolated from bats.</title>
        <authorList>
            <person name="Lorch J.M."/>
            <person name="Palmer J.M."/>
            <person name="Vanderwolf K.J."/>
            <person name="Schmidt K.Z."/>
            <person name="Verant M.L."/>
            <person name="Weller T.J."/>
            <person name="Blehert D.S."/>
        </authorList>
    </citation>
    <scope>NUCLEOTIDE SEQUENCE [LARGE SCALE GENOMIC DNA]</scope>
    <source>
        <strain evidence="7 8">NWHC:44797-103</strain>
    </source>
</reference>
<dbReference type="SUPFAM" id="SSF143990">
    <property type="entry name" value="YbiA-like"/>
    <property type="match status" value="1"/>
</dbReference>
<evidence type="ECO:0000313" key="7">
    <source>
        <dbReference type="EMBL" id="PKI83718.1"/>
    </source>
</evidence>
<evidence type="ECO:0000259" key="6">
    <source>
        <dbReference type="Pfam" id="PF08719"/>
    </source>
</evidence>
<keyword evidence="4" id="KW-0904">Protein phosphatase</keyword>
<feature type="region of interest" description="Disordered" evidence="5">
    <location>
        <begin position="1"/>
        <end position="44"/>
    </location>
</feature>
<organism evidence="7 8">
    <name type="scientific">Malassezia vespertilionis</name>
    <dbReference type="NCBI Taxonomy" id="2020962"/>
    <lineage>
        <taxon>Eukaryota</taxon>
        <taxon>Fungi</taxon>
        <taxon>Dikarya</taxon>
        <taxon>Basidiomycota</taxon>
        <taxon>Ustilaginomycotina</taxon>
        <taxon>Malasseziomycetes</taxon>
        <taxon>Malasseziales</taxon>
        <taxon>Malasseziaceae</taxon>
        <taxon>Malassezia</taxon>
    </lineage>
</organism>
<keyword evidence="8" id="KW-1185">Reference proteome</keyword>
<dbReference type="EC" id="3.1.3.48" evidence="2"/>
<gene>
    <name evidence="7" type="ORF">MVES_002637</name>
</gene>
<evidence type="ECO:0000256" key="5">
    <source>
        <dbReference type="SAM" id="MobiDB-lite"/>
    </source>
</evidence>
<name>A0A2N1JAY3_9BASI</name>
<accession>A0A2N1JAY3</accession>
<dbReference type="EMBL" id="KZ454991">
    <property type="protein sequence ID" value="PKI83718.1"/>
    <property type="molecule type" value="Genomic_DNA"/>
</dbReference>
<dbReference type="GO" id="GO:0005634">
    <property type="term" value="C:nucleus"/>
    <property type="evidence" value="ECO:0007669"/>
    <property type="project" value="TreeGrafter"/>
</dbReference>
<evidence type="ECO:0000256" key="4">
    <source>
        <dbReference type="ARBA" id="ARBA00022912"/>
    </source>
</evidence>
<dbReference type="AlphaFoldDB" id="A0A2N1JAY3"/>
<dbReference type="OrthoDB" id="2017893at2759"/>
<dbReference type="CDD" id="cd15457">
    <property type="entry name" value="NADAR"/>
    <property type="match status" value="1"/>
</dbReference>
<evidence type="ECO:0000256" key="3">
    <source>
        <dbReference type="ARBA" id="ARBA00022801"/>
    </source>
</evidence>
<protein>
    <recommendedName>
        <fullName evidence="2">protein-tyrosine-phosphatase</fullName>
        <ecNumber evidence="2">3.1.3.48</ecNumber>
    </recommendedName>
</protein>
<dbReference type="InterPro" id="IPR037238">
    <property type="entry name" value="YbiA-like_sf"/>
</dbReference>
<dbReference type="PANTHER" id="PTHR45848:SF4">
    <property type="entry name" value="DUAL SPECIFICITY PROTEIN PHOSPHATASE 12"/>
    <property type="match status" value="1"/>
</dbReference>
<keyword evidence="3" id="KW-0378">Hydrolase</keyword>
<sequence length="501" mass="56091">MMLKVVQKFHPRGARKSAEPDRSKASLSPDADATASVPAHSSALEQSVAVRESLQLEKTAGHSNRVDFFTKGEPFFWLSNNYDQPIYMDGVRYATPEHLFQASKFLEHRPDIAAKVRKAPGPIDAIHEARKHTTEVRSDWILDGVNVHTMRMVLLAKFTQSSELRLALLETGDAELVHACQSDAFWGSAASHGESGRGRNMLVEGSAAVRSISPADIFVVPFDDLDESPMYVYFGKVNRFIAEGLQEKWNPMDRHDDEEIEGLTMRDGKHGVVLAQRDYVRSVFDVESLLLIRRQRSVANPNKGFLRQLELYQKERYTINLQSPTVRRFLIGQTNALEDTIQPDVFLNAGTNDNFSDIVPAPRLARVRCKICRQELAYECQVVVHTPGKGALAFEPHKRDPGSHTRTPLPTQDPAMRVHLAPQLVQRQLLAPQCSAYFVEPLTWMRTSSGLTDGVYGDRILCPNTRCNAKLGTWTWAGSQCACGAWVTPAFALQRAKVDLL</sequence>
<feature type="region of interest" description="Disordered" evidence="5">
    <location>
        <begin position="393"/>
        <end position="413"/>
    </location>
</feature>
<dbReference type="PANTHER" id="PTHR45848">
    <property type="entry name" value="DUAL SPECIFICITY PROTEIN PHOSPHATASE 12 FAMILY MEMBER"/>
    <property type="match status" value="1"/>
</dbReference>
<feature type="domain" description="NADAR" evidence="6">
    <location>
        <begin position="69"/>
        <end position="202"/>
    </location>
</feature>
<dbReference type="GO" id="GO:0004725">
    <property type="term" value="F:protein tyrosine phosphatase activity"/>
    <property type="evidence" value="ECO:0007669"/>
    <property type="project" value="UniProtKB-EC"/>
</dbReference>